<dbReference type="EMBL" id="FNCW01000008">
    <property type="protein sequence ID" value="SDG83772.1"/>
    <property type="molecule type" value="Genomic_DNA"/>
</dbReference>
<accession>A0A1G7XHV8</accession>
<sequence>MMKNPFFFLCLLVAFIACKENKDNSTTKSEVKKDTIVEKVEVQIPSNGKTDRDLSQIEFVEQEELIPFLKAYGENNPETIVDVETEFGTFTIELFPEPILHRANFLRLAKLGYFDTSVFHRVDSDFVVQGGNSDRMATHQFRRAVGDYLIPNESISKYPHDYGMVSAAKYAEQNVSNASSPFEFFVVTKPDGAYHLDGKHTVFGRIIDGMEVIEKIDDLETDDSEWPLKNVGMDMKVVR</sequence>
<protein>
    <recommendedName>
        <fullName evidence="3">Peptidyl-prolyl cis-trans isomerase</fullName>
        <shortName evidence="3">PPIase</shortName>
        <ecNumber evidence="3">5.2.1.8</ecNumber>
    </recommendedName>
</protein>
<evidence type="ECO:0000313" key="6">
    <source>
        <dbReference type="Proteomes" id="UP000199296"/>
    </source>
</evidence>
<evidence type="ECO:0000259" key="4">
    <source>
        <dbReference type="PROSITE" id="PS50072"/>
    </source>
</evidence>
<dbReference type="SUPFAM" id="SSF50891">
    <property type="entry name" value="Cyclophilin-like"/>
    <property type="match status" value="1"/>
</dbReference>
<dbReference type="InterPro" id="IPR029000">
    <property type="entry name" value="Cyclophilin-like_dom_sf"/>
</dbReference>
<feature type="domain" description="PPIase cyclophilin-type" evidence="4">
    <location>
        <begin position="84"/>
        <end position="231"/>
    </location>
</feature>
<dbReference type="PRINTS" id="PR00153">
    <property type="entry name" value="CSAPPISMRASE"/>
</dbReference>
<evidence type="ECO:0000256" key="1">
    <source>
        <dbReference type="ARBA" id="ARBA00023110"/>
    </source>
</evidence>
<comment type="catalytic activity">
    <reaction evidence="3">
        <text>[protein]-peptidylproline (omega=180) = [protein]-peptidylproline (omega=0)</text>
        <dbReference type="Rhea" id="RHEA:16237"/>
        <dbReference type="Rhea" id="RHEA-COMP:10747"/>
        <dbReference type="Rhea" id="RHEA-COMP:10748"/>
        <dbReference type="ChEBI" id="CHEBI:83833"/>
        <dbReference type="ChEBI" id="CHEBI:83834"/>
        <dbReference type="EC" id="5.2.1.8"/>
    </reaction>
</comment>
<comment type="function">
    <text evidence="3">PPIases accelerate the folding of proteins. It catalyzes the cis-trans isomerization of proline imidic peptide bonds in oligopeptides.</text>
</comment>
<name>A0A1G7XHV8_9FLAO</name>
<dbReference type="PROSITE" id="PS50072">
    <property type="entry name" value="CSA_PPIASE_2"/>
    <property type="match status" value="1"/>
</dbReference>
<dbReference type="PANTHER" id="PTHR45625:SF4">
    <property type="entry name" value="PEPTIDYLPROLYL ISOMERASE DOMAIN AND WD REPEAT-CONTAINING PROTEIN 1"/>
    <property type="match status" value="1"/>
</dbReference>
<dbReference type="AlphaFoldDB" id="A0A1G7XHV8"/>
<keyword evidence="1 3" id="KW-0697">Rotamase</keyword>
<evidence type="ECO:0000313" key="5">
    <source>
        <dbReference type="EMBL" id="SDG83772.1"/>
    </source>
</evidence>
<dbReference type="Pfam" id="PF00160">
    <property type="entry name" value="Pro_isomerase"/>
    <property type="match status" value="1"/>
</dbReference>
<evidence type="ECO:0000256" key="2">
    <source>
        <dbReference type="ARBA" id="ARBA00023235"/>
    </source>
</evidence>
<keyword evidence="6" id="KW-1185">Reference proteome</keyword>
<gene>
    <name evidence="5" type="ORF">SAMN04488027_108125</name>
</gene>
<evidence type="ECO:0000256" key="3">
    <source>
        <dbReference type="RuleBase" id="RU363019"/>
    </source>
</evidence>
<dbReference type="InterPro" id="IPR002130">
    <property type="entry name" value="Cyclophilin-type_PPIase_dom"/>
</dbReference>
<dbReference type="CDD" id="cd00317">
    <property type="entry name" value="cyclophilin"/>
    <property type="match status" value="1"/>
</dbReference>
<proteinExistence type="inferred from homology"/>
<keyword evidence="2 3" id="KW-0413">Isomerase</keyword>
<reference evidence="5 6" key="1">
    <citation type="submission" date="2016-10" db="EMBL/GenBank/DDBJ databases">
        <authorList>
            <person name="de Groot N.N."/>
        </authorList>
    </citation>
    <scope>NUCLEOTIDE SEQUENCE [LARGE SCALE GENOMIC DNA]</scope>
    <source>
        <strain evidence="5 6">DSM 19803</strain>
    </source>
</reference>
<dbReference type="InterPro" id="IPR044666">
    <property type="entry name" value="Cyclophilin_A-like"/>
</dbReference>
<dbReference type="EC" id="5.2.1.8" evidence="3"/>
<dbReference type="PANTHER" id="PTHR45625">
    <property type="entry name" value="PEPTIDYL-PROLYL CIS-TRANS ISOMERASE-RELATED"/>
    <property type="match status" value="1"/>
</dbReference>
<dbReference type="GO" id="GO:0003755">
    <property type="term" value="F:peptidyl-prolyl cis-trans isomerase activity"/>
    <property type="evidence" value="ECO:0007669"/>
    <property type="project" value="UniProtKB-UniRule"/>
</dbReference>
<dbReference type="PROSITE" id="PS51257">
    <property type="entry name" value="PROKAR_LIPOPROTEIN"/>
    <property type="match status" value="1"/>
</dbReference>
<dbReference type="STRING" id="470826.SAMN04488027_108125"/>
<dbReference type="Gene3D" id="2.40.100.10">
    <property type="entry name" value="Cyclophilin-like"/>
    <property type="match status" value="1"/>
</dbReference>
<comment type="similarity">
    <text evidence="3">Belongs to the cyclophilin-type PPIase family.</text>
</comment>
<dbReference type="Proteomes" id="UP000199296">
    <property type="component" value="Unassembled WGS sequence"/>
</dbReference>
<organism evidence="5 6">
    <name type="scientific">Psychroflexus sediminis</name>
    <dbReference type="NCBI Taxonomy" id="470826"/>
    <lineage>
        <taxon>Bacteria</taxon>
        <taxon>Pseudomonadati</taxon>
        <taxon>Bacteroidota</taxon>
        <taxon>Flavobacteriia</taxon>
        <taxon>Flavobacteriales</taxon>
        <taxon>Flavobacteriaceae</taxon>
        <taxon>Psychroflexus</taxon>
    </lineage>
</organism>